<dbReference type="AlphaFoldDB" id="A0A4R6QF59"/>
<comment type="caution">
    <text evidence="2">The sequence shown here is derived from an EMBL/GenBank/DDBJ whole genome shotgun (WGS) entry which is preliminary data.</text>
</comment>
<evidence type="ECO:0000313" key="2">
    <source>
        <dbReference type="EMBL" id="TDP61391.1"/>
    </source>
</evidence>
<gene>
    <name evidence="2" type="ORF">DES47_11374</name>
</gene>
<sequence length="274" mass="29115">MSTATLRTITRLRHEQRAHIRSMVEAAWTDWCAEWRMGPAEAQVDHLVTVPAPADTPPWQPLGTHAGEPAWICGHHQLIAAVIGGPDRSPSPVEQRVRDEAMTSFIDCCCKLLGLAPASDSVPHQAAAPRLLQFGDLRIGLTLPSRQHVPPAEIWLPQQAALALLPGGELPCPSTSLPQPGLVTVDRALAERPLQLRIMLSPVQLSLGAVNELQVGDVIRLDHPLDAPALAALAAGRGKAMAPLAGAHLGQLGKQVAVRLDTLPAADQLPAPAL</sequence>
<name>A0A4R6QF59_9BURK</name>
<dbReference type="InParanoid" id="A0A4R6QF59"/>
<dbReference type="Proteomes" id="UP000295361">
    <property type="component" value="Unassembled WGS sequence"/>
</dbReference>
<reference evidence="2 3" key="1">
    <citation type="submission" date="2019-03" db="EMBL/GenBank/DDBJ databases">
        <title>Genomic Encyclopedia of Type Strains, Phase IV (KMG-IV): sequencing the most valuable type-strain genomes for metagenomic binning, comparative biology and taxonomic classification.</title>
        <authorList>
            <person name="Goeker M."/>
        </authorList>
    </citation>
    <scope>NUCLEOTIDE SEQUENCE [LARGE SCALE GENOMIC DNA]</scope>
    <source>
        <strain evidence="2 3">DSM 16998</strain>
    </source>
</reference>
<dbReference type="EMBL" id="SNXS01000013">
    <property type="protein sequence ID" value="TDP61391.1"/>
    <property type="molecule type" value="Genomic_DNA"/>
</dbReference>
<protein>
    <submittedName>
        <fullName evidence="2">Type III flagellar switch regulator (C-ring) FliN</fullName>
    </submittedName>
</protein>
<organism evidence="2 3">
    <name type="scientific">Roseateles toxinivorans</name>
    <dbReference type="NCBI Taxonomy" id="270368"/>
    <lineage>
        <taxon>Bacteria</taxon>
        <taxon>Pseudomonadati</taxon>
        <taxon>Pseudomonadota</taxon>
        <taxon>Betaproteobacteria</taxon>
        <taxon>Burkholderiales</taxon>
        <taxon>Sphaerotilaceae</taxon>
        <taxon>Roseateles</taxon>
    </lineage>
</organism>
<evidence type="ECO:0000313" key="3">
    <source>
        <dbReference type="Proteomes" id="UP000295361"/>
    </source>
</evidence>
<evidence type="ECO:0000259" key="1">
    <source>
        <dbReference type="Pfam" id="PF01052"/>
    </source>
</evidence>
<accession>A0A4R6QF59</accession>
<feature type="domain" description="Flagellar motor switch protein FliN-like C-terminal" evidence="1">
    <location>
        <begin position="190"/>
        <end position="261"/>
    </location>
</feature>
<dbReference type="SUPFAM" id="SSF101801">
    <property type="entry name" value="Surface presentation of antigens (SPOA)"/>
    <property type="match status" value="1"/>
</dbReference>
<dbReference type="Pfam" id="PF01052">
    <property type="entry name" value="FliMN_C"/>
    <property type="match status" value="1"/>
</dbReference>
<keyword evidence="3" id="KW-1185">Reference proteome</keyword>
<dbReference type="InterPro" id="IPR036429">
    <property type="entry name" value="SpoA-like_sf"/>
</dbReference>
<dbReference type="RefSeq" id="WP_133703704.1">
    <property type="nucleotide sequence ID" value="NZ_SNXS01000013.1"/>
</dbReference>
<keyword evidence="2" id="KW-0282">Flagellum</keyword>
<keyword evidence="2" id="KW-0969">Cilium</keyword>
<keyword evidence="2" id="KW-0966">Cell projection</keyword>
<dbReference type="InterPro" id="IPR001543">
    <property type="entry name" value="FliN-like_C"/>
</dbReference>
<dbReference type="Gene3D" id="2.30.330.10">
    <property type="entry name" value="SpoA-like"/>
    <property type="match status" value="1"/>
</dbReference>
<proteinExistence type="predicted"/>